<dbReference type="PANTHER" id="PTHR34144">
    <property type="entry name" value="CHROMOSOME 8, WHOLE GENOME SHOTGUN SEQUENCE"/>
    <property type="match status" value="1"/>
</dbReference>
<dbReference type="Proteomes" id="UP000001056">
    <property type="component" value="Unassembled WGS sequence"/>
</dbReference>
<organism evidence="2 3">
    <name type="scientific">Chaetomium globosum (strain ATCC 6205 / CBS 148.51 / DSM 1962 / NBRC 6347 / NRRL 1970)</name>
    <name type="common">Soil fungus</name>
    <dbReference type="NCBI Taxonomy" id="306901"/>
    <lineage>
        <taxon>Eukaryota</taxon>
        <taxon>Fungi</taxon>
        <taxon>Dikarya</taxon>
        <taxon>Ascomycota</taxon>
        <taxon>Pezizomycotina</taxon>
        <taxon>Sordariomycetes</taxon>
        <taxon>Sordariomycetidae</taxon>
        <taxon>Sordariales</taxon>
        <taxon>Chaetomiaceae</taxon>
        <taxon>Chaetomium</taxon>
    </lineage>
</organism>
<feature type="compositionally biased region" description="Pro residues" evidence="1">
    <location>
        <begin position="177"/>
        <end position="208"/>
    </location>
</feature>
<protein>
    <submittedName>
        <fullName evidence="2">Uncharacterized protein</fullName>
    </submittedName>
</protein>
<sequence length="237" mass="25852">MARRRLIIFAQVAVLSFASLYVLCHIHFSAWPLTRVESVDLGSYPVSPDAKLTRENLTAHIQAILDPNLNPDLPKLKCPPFNASRYEHLKINPSSSTTSSSDPPIHYFFALNLRNCLPILPRLLSSILEAIRFLGPSHCALSIVEGNSPDGTRRAPRRPRTHAHHSLHPHLLHPPHPRPTPSPPAPTASPPSPTCATSPWPPSPPTPRPSSASSTTWLSALTTSSSSSTKNTTIHTT</sequence>
<dbReference type="RefSeq" id="XP_001226512.1">
    <property type="nucleotide sequence ID" value="XM_001226511.1"/>
</dbReference>
<dbReference type="InParanoid" id="Q2GTW9"/>
<dbReference type="OrthoDB" id="262547at2759"/>
<dbReference type="Pfam" id="PF11735">
    <property type="entry name" value="CAP59_mtransfer"/>
    <property type="match status" value="1"/>
</dbReference>
<evidence type="ECO:0000313" key="2">
    <source>
        <dbReference type="EMBL" id="EAQ84571.1"/>
    </source>
</evidence>
<dbReference type="EMBL" id="CH408034">
    <property type="protein sequence ID" value="EAQ84571.1"/>
    <property type="molecule type" value="Genomic_DNA"/>
</dbReference>
<evidence type="ECO:0000256" key="1">
    <source>
        <dbReference type="SAM" id="MobiDB-lite"/>
    </source>
</evidence>
<feature type="region of interest" description="Disordered" evidence="1">
    <location>
        <begin position="143"/>
        <end position="237"/>
    </location>
</feature>
<dbReference type="VEuPathDB" id="FungiDB:CHGG_08585"/>
<accession>Q2GTW9</accession>
<proteinExistence type="predicted"/>
<evidence type="ECO:0000313" key="3">
    <source>
        <dbReference type="Proteomes" id="UP000001056"/>
    </source>
</evidence>
<reference evidence="3" key="1">
    <citation type="journal article" date="2015" name="Genome Announc.">
        <title>Draft genome sequence of the cellulolytic fungus Chaetomium globosum.</title>
        <authorList>
            <person name="Cuomo C.A."/>
            <person name="Untereiner W.A."/>
            <person name="Ma L.-J."/>
            <person name="Grabherr M."/>
            <person name="Birren B.W."/>
        </authorList>
    </citation>
    <scope>NUCLEOTIDE SEQUENCE [LARGE SCALE GENOMIC DNA]</scope>
    <source>
        <strain evidence="3">ATCC 6205 / CBS 148.51 / DSM 1962 / NBRC 6347 / NRRL 1970</strain>
    </source>
</reference>
<dbReference type="HOGENOM" id="CLU_1170530_0_0_1"/>
<dbReference type="AlphaFoldDB" id="Q2GTW9"/>
<dbReference type="PANTHER" id="PTHR34144:SF5">
    <property type="entry name" value="ALPHA-1,3-MANNOSYLTRANSFERASE CMT1"/>
    <property type="match status" value="1"/>
</dbReference>
<gene>
    <name evidence="2" type="ORF">CHGG_08585</name>
</gene>
<keyword evidence="3" id="KW-1185">Reference proteome</keyword>
<dbReference type="InterPro" id="IPR021047">
    <property type="entry name" value="Mannosyltransferase_CMT1"/>
</dbReference>
<feature type="compositionally biased region" description="Low complexity" evidence="1">
    <location>
        <begin position="209"/>
        <end position="237"/>
    </location>
</feature>
<name>Q2GTW9_CHAGB</name>
<dbReference type="GeneID" id="4394757"/>
<feature type="compositionally biased region" description="Basic residues" evidence="1">
    <location>
        <begin position="154"/>
        <end position="176"/>
    </location>
</feature>